<accession>A0A1X0B705</accession>
<feature type="coiled-coil region" evidence="1">
    <location>
        <begin position="112"/>
        <end position="139"/>
    </location>
</feature>
<comment type="caution">
    <text evidence="2">The sequence shown here is derived from an EMBL/GenBank/DDBJ whole genome shotgun (WGS) entry which is preliminary data.</text>
</comment>
<proteinExistence type="predicted"/>
<keyword evidence="3" id="KW-1185">Reference proteome</keyword>
<dbReference type="EMBL" id="MVHF01000004">
    <property type="protein sequence ID" value="ORA38100.1"/>
    <property type="molecule type" value="Genomic_DNA"/>
</dbReference>
<gene>
    <name evidence="2" type="ORF">BST13_05750</name>
</gene>
<evidence type="ECO:0000313" key="3">
    <source>
        <dbReference type="Proteomes" id="UP000192448"/>
    </source>
</evidence>
<dbReference type="STRING" id="1927124.BST13_05750"/>
<evidence type="ECO:0000256" key="1">
    <source>
        <dbReference type="SAM" id="Coils"/>
    </source>
</evidence>
<evidence type="ECO:0000313" key="2">
    <source>
        <dbReference type="EMBL" id="ORA38100.1"/>
    </source>
</evidence>
<dbReference type="AlphaFoldDB" id="A0A1X0B705"/>
<dbReference type="Proteomes" id="UP000192448">
    <property type="component" value="Unassembled WGS sequence"/>
</dbReference>
<name>A0A1X0B705_9MYCO</name>
<protein>
    <submittedName>
        <fullName evidence="2">Uncharacterized protein</fullName>
    </submittedName>
</protein>
<keyword evidence="1" id="KW-0175">Coiled coil</keyword>
<organism evidence="2 3">
    <name type="scientific">Mycobacterium aquaticum</name>
    <dbReference type="NCBI Taxonomy" id="1927124"/>
    <lineage>
        <taxon>Bacteria</taxon>
        <taxon>Bacillati</taxon>
        <taxon>Actinomycetota</taxon>
        <taxon>Actinomycetes</taxon>
        <taxon>Mycobacteriales</taxon>
        <taxon>Mycobacteriaceae</taxon>
        <taxon>Mycobacterium</taxon>
    </lineage>
</organism>
<sequence length="187" mass="20875">MFRAHSSLTGGLTVAFVTQPPRWQPDEHMVAAVLSTPKASRKMTELSDADRAWLVAGLTLAGVTAQDIADRMSCSLRLVRSIRAEDITQMAVVAQTETRALGDDLRTERCDHALTRRNLAEAEAELERLRAQFDQVVDAHMTGELKTFPRCGHPMVPYNTYEHGGRKWCRTCGRKRKAESRRALAAV</sequence>
<reference evidence="2 3" key="1">
    <citation type="submission" date="2017-02" db="EMBL/GenBank/DDBJ databases">
        <title>The new phylogeny of genus Mycobacterium.</title>
        <authorList>
            <person name="Tortoli E."/>
            <person name="Trovato A."/>
            <person name="Cirillo D.M."/>
        </authorList>
    </citation>
    <scope>NUCLEOTIDE SEQUENCE [LARGE SCALE GENOMIC DNA]</scope>
    <source>
        <strain evidence="2 3">RW6</strain>
    </source>
</reference>